<evidence type="ECO:0000256" key="1">
    <source>
        <dbReference type="ARBA" id="ARBA00010552"/>
    </source>
</evidence>
<dbReference type="Gene3D" id="3.30.1330.40">
    <property type="entry name" value="RutC-like"/>
    <property type="match status" value="1"/>
</dbReference>
<reference evidence="2 3" key="1">
    <citation type="submission" date="2013-04" db="EMBL/GenBank/DDBJ databases">
        <title>The Genome Sequence of Sutterella wadsworthensis HGA0223.</title>
        <authorList>
            <consortium name="The Broad Institute Genomics Platform"/>
            <person name="Earl A."/>
            <person name="Ward D."/>
            <person name="Feldgarden M."/>
            <person name="Gevers D."/>
            <person name="Schmidt T.M."/>
            <person name="Dover J."/>
            <person name="Dai D."/>
            <person name="Walker B."/>
            <person name="Young S."/>
            <person name="Zeng Q."/>
            <person name="Gargeya S."/>
            <person name="Fitzgerald M."/>
            <person name="Haas B."/>
            <person name="Abouelleil A."/>
            <person name="Allen A.W."/>
            <person name="Alvarado L."/>
            <person name="Arachchi H.M."/>
            <person name="Berlin A.M."/>
            <person name="Chapman S.B."/>
            <person name="Gainer-Dewar J."/>
            <person name="Goldberg J."/>
            <person name="Griggs A."/>
            <person name="Gujja S."/>
            <person name="Hansen M."/>
            <person name="Howarth C."/>
            <person name="Imamovic A."/>
            <person name="Ireland A."/>
            <person name="Larimer J."/>
            <person name="McCowan C."/>
            <person name="Murphy C."/>
            <person name="Pearson M."/>
            <person name="Poon T.W."/>
            <person name="Priest M."/>
            <person name="Roberts A."/>
            <person name="Saif S."/>
            <person name="Shea T."/>
            <person name="Sisk P."/>
            <person name="Sykes S."/>
            <person name="Wortman J."/>
            <person name="Nusbaum C."/>
            <person name="Birren B."/>
        </authorList>
    </citation>
    <scope>NUCLEOTIDE SEQUENCE [LARGE SCALE GENOMIC DNA]</scope>
    <source>
        <strain evidence="2 3">HGA0223</strain>
    </source>
</reference>
<evidence type="ECO:0000313" key="2">
    <source>
        <dbReference type="EMBL" id="EPD98947.1"/>
    </source>
</evidence>
<dbReference type="InterPro" id="IPR006175">
    <property type="entry name" value="YjgF/YER057c/UK114"/>
</dbReference>
<dbReference type="InterPro" id="IPR035959">
    <property type="entry name" value="RutC-like_sf"/>
</dbReference>
<gene>
    <name evidence="2" type="ORF">HMPREF1476_01402</name>
</gene>
<comment type="caution">
    <text evidence="2">The sequence shown here is derived from an EMBL/GenBank/DDBJ whole genome shotgun (WGS) entry which is preliminary data.</text>
</comment>
<dbReference type="InterPro" id="IPR006056">
    <property type="entry name" value="RidA"/>
</dbReference>
<sequence length="125" mass="13210">MSFTTINAPDAPKALGSYSHGIKSGSMILTSGQIALDPKTGVLEKETCASTRQVLANLLAIVRAGGGDLESIARVDIALTDAVDMSVFNNEYAHFFGTHKPARFTYFVKALPAGATMELSVTAFI</sequence>
<dbReference type="PATRIC" id="fig|1203554.3.peg.1465"/>
<dbReference type="STRING" id="1203554.HMPREF1476_01402"/>
<dbReference type="PANTHER" id="PTHR11803">
    <property type="entry name" value="2-IMINOBUTANOATE/2-IMINOPROPANOATE DEAMINASE RIDA"/>
    <property type="match status" value="1"/>
</dbReference>
<proteinExistence type="inferred from homology"/>
<keyword evidence="3" id="KW-1185">Reference proteome</keyword>
<dbReference type="HOGENOM" id="CLU_100715_7_1_4"/>
<dbReference type="PANTHER" id="PTHR11803:SF39">
    <property type="entry name" value="2-IMINOBUTANOATE_2-IMINOPROPANOATE DEAMINASE"/>
    <property type="match status" value="1"/>
</dbReference>
<dbReference type="GO" id="GO:0019239">
    <property type="term" value="F:deaminase activity"/>
    <property type="evidence" value="ECO:0007669"/>
    <property type="project" value="TreeGrafter"/>
</dbReference>
<protein>
    <submittedName>
        <fullName evidence="2">Uncharacterized protein</fullName>
    </submittedName>
</protein>
<dbReference type="Proteomes" id="UP000014400">
    <property type="component" value="Unassembled WGS sequence"/>
</dbReference>
<dbReference type="CDD" id="cd00448">
    <property type="entry name" value="YjgF_YER057c_UK114_family"/>
    <property type="match status" value="1"/>
</dbReference>
<dbReference type="AlphaFoldDB" id="S3BY10"/>
<dbReference type="FunFam" id="3.30.1330.40:FF:000001">
    <property type="entry name" value="L-PSP family endoribonuclease"/>
    <property type="match status" value="1"/>
</dbReference>
<dbReference type="SUPFAM" id="SSF55298">
    <property type="entry name" value="YjgF-like"/>
    <property type="match status" value="1"/>
</dbReference>
<name>S3BY10_9BURK</name>
<dbReference type="RefSeq" id="WP_016474622.1">
    <property type="nucleotide sequence ID" value="NZ_KE150480.1"/>
</dbReference>
<dbReference type="EMBL" id="ATCF01000019">
    <property type="protein sequence ID" value="EPD98947.1"/>
    <property type="molecule type" value="Genomic_DNA"/>
</dbReference>
<comment type="similarity">
    <text evidence="1">Belongs to the RutC family.</text>
</comment>
<dbReference type="NCBIfam" id="TIGR00004">
    <property type="entry name" value="Rid family detoxifying hydrolase"/>
    <property type="match status" value="1"/>
</dbReference>
<dbReference type="Pfam" id="PF01042">
    <property type="entry name" value="Ribonuc_L-PSP"/>
    <property type="match status" value="1"/>
</dbReference>
<dbReference type="GO" id="GO:0005829">
    <property type="term" value="C:cytosol"/>
    <property type="evidence" value="ECO:0007669"/>
    <property type="project" value="TreeGrafter"/>
</dbReference>
<accession>S3BY10</accession>
<organism evidence="2 3">
    <name type="scientific">Sutterella wadsworthensis HGA0223</name>
    <dbReference type="NCBI Taxonomy" id="1203554"/>
    <lineage>
        <taxon>Bacteria</taxon>
        <taxon>Pseudomonadati</taxon>
        <taxon>Pseudomonadota</taxon>
        <taxon>Betaproteobacteria</taxon>
        <taxon>Burkholderiales</taxon>
        <taxon>Sutterellaceae</taxon>
        <taxon>Sutterella</taxon>
    </lineage>
</organism>
<evidence type="ECO:0000313" key="3">
    <source>
        <dbReference type="Proteomes" id="UP000014400"/>
    </source>
</evidence>
<dbReference type="eggNOG" id="COG0251">
    <property type="taxonomic scope" value="Bacteria"/>
</dbReference>